<dbReference type="SUPFAM" id="SSF52833">
    <property type="entry name" value="Thioredoxin-like"/>
    <property type="match status" value="1"/>
</dbReference>
<organism evidence="3 4">
    <name type="scientific">Dongia soli</name>
    <dbReference type="NCBI Taxonomy" id="600628"/>
    <lineage>
        <taxon>Bacteria</taxon>
        <taxon>Pseudomonadati</taxon>
        <taxon>Pseudomonadota</taxon>
        <taxon>Alphaproteobacteria</taxon>
        <taxon>Rhodospirillales</taxon>
        <taxon>Dongiaceae</taxon>
        <taxon>Dongia</taxon>
    </lineage>
</organism>
<dbReference type="Gene3D" id="3.40.30.10">
    <property type="entry name" value="Glutaredoxin"/>
    <property type="match status" value="1"/>
</dbReference>
<reference evidence="3 4" key="1">
    <citation type="journal article" date="2016" name="Antonie Van Leeuwenhoek">
        <title>Dongia soli sp. nov., isolated from soil from Dokdo, Korea.</title>
        <authorList>
            <person name="Kim D.U."/>
            <person name="Lee H."/>
            <person name="Kim H."/>
            <person name="Kim S.G."/>
            <person name="Ka J.O."/>
        </authorList>
    </citation>
    <scope>NUCLEOTIDE SEQUENCE [LARGE SCALE GENOMIC DNA]</scope>
    <source>
        <strain evidence="3 4">D78</strain>
    </source>
</reference>
<dbReference type="CDD" id="cd03057">
    <property type="entry name" value="GST_N_Beta"/>
    <property type="match status" value="1"/>
</dbReference>
<accession>A0ABU5ECA1</accession>
<dbReference type="InterPro" id="IPR004045">
    <property type="entry name" value="Glutathione_S-Trfase_N"/>
</dbReference>
<dbReference type="EMBL" id="JAXCLW010000002">
    <property type="protein sequence ID" value="MDY0883175.1"/>
    <property type="molecule type" value="Genomic_DNA"/>
</dbReference>
<protein>
    <submittedName>
        <fullName evidence="3">Glutathione S-transferase family protein</fullName>
    </submittedName>
</protein>
<dbReference type="Proteomes" id="UP001279642">
    <property type="component" value="Unassembled WGS sequence"/>
</dbReference>
<dbReference type="PANTHER" id="PTHR44051">
    <property type="entry name" value="GLUTATHIONE S-TRANSFERASE-RELATED"/>
    <property type="match status" value="1"/>
</dbReference>
<evidence type="ECO:0000259" key="1">
    <source>
        <dbReference type="PROSITE" id="PS50404"/>
    </source>
</evidence>
<name>A0ABU5ECA1_9PROT</name>
<evidence type="ECO:0000313" key="4">
    <source>
        <dbReference type="Proteomes" id="UP001279642"/>
    </source>
</evidence>
<evidence type="ECO:0000313" key="3">
    <source>
        <dbReference type="EMBL" id="MDY0883175.1"/>
    </source>
</evidence>
<feature type="domain" description="GST C-terminal" evidence="2">
    <location>
        <begin position="87"/>
        <end position="212"/>
    </location>
</feature>
<evidence type="ECO:0000259" key="2">
    <source>
        <dbReference type="PROSITE" id="PS50405"/>
    </source>
</evidence>
<dbReference type="SUPFAM" id="SSF47616">
    <property type="entry name" value="GST C-terminal domain-like"/>
    <property type="match status" value="1"/>
</dbReference>
<dbReference type="RefSeq" id="WP_320508220.1">
    <property type="nucleotide sequence ID" value="NZ_JAXCLW010000002.1"/>
</dbReference>
<gene>
    <name evidence="3" type="ORF">SMD27_09995</name>
</gene>
<dbReference type="Gene3D" id="1.20.1050.10">
    <property type="match status" value="1"/>
</dbReference>
<dbReference type="PROSITE" id="PS50405">
    <property type="entry name" value="GST_CTER"/>
    <property type="match status" value="1"/>
</dbReference>
<dbReference type="SFLD" id="SFLDG00358">
    <property type="entry name" value="Main_(cytGST)"/>
    <property type="match status" value="1"/>
</dbReference>
<sequence>MYKLYWSAGGANMVVHALLREIGADVEMINIDIHKGDQRSAAYLKLNPHARVPTLVYDGDKVIYESAAITQFLAERHPESGLAPLPGHPDRGAYLQWMVYLTNTLQEATMHYWHNDNFIDGADEQAKLKAHSQQRIAKIAQFLDDHLAAKGPYLCGGKFYACDYFLAMLARWTRLMANPLHQWPHLNKLIRAALDRPAYRRMLEEEGIDQPV</sequence>
<dbReference type="PROSITE" id="PS50404">
    <property type="entry name" value="GST_NTER"/>
    <property type="match status" value="1"/>
</dbReference>
<feature type="domain" description="GST N-terminal" evidence="1">
    <location>
        <begin position="1"/>
        <end position="81"/>
    </location>
</feature>
<dbReference type="SFLD" id="SFLDG01150">
    <property type="entry name" value="Main.1:_Beta-like"/>
    <property type="match status" value="1"/>
</dbReference>
<comment type="caution">
    <text evidence="3">The sequence shown here is derived from an EMBL/GenBank/DDBJ whole genome shotgun (WGS) entry which is preliminary data.</text>
</comment>
<dbReference type="InterPro" id="IPR036282">
    <property type="entry name" value="Glutathione-S-Trfase_C_sf"/>
</dbReference>
<dbReference type="SFLD" id="SFLDS00019">
    <property type="entry name" value="Glutathione_Transferase_(cytos"/>
    <property type="match status" value="1"/>
</dbReference>
<proteinExistence type="predicted"/>
<dbReference type="InterPro" id="IPR010987">
    <property type="entry name" value="Glutathione-S-Trfase_C-like"/>
</dbReference>
<keyword evidence="4" id="KW-1185">Reference proteome</keyword>
<dbReference type="Pfam" id="PF02798">
    <property type="entry name" value="GST_N"/>
    <property type="match status" value="1"/>
</dbReference>
<dbReference type="PANTHER" id="PTHR44051:SF8">
    <property type="entry name" value="GLUTATHIONE S-TRANSFERASE GSTA"/>
    <property type="match status" value="1"/>
</dbReference>
<dbReference type="InterPro" id="IPR040079">
    <property type="entry name" value="Glutathione_S-Trfase"/>
</dbReference>
<dbReference type="InterPro" id="IPR036249">
    <property type="entry name" value="Thioredoxin-like_sf"/>
</dbReference>